<protein>
    <submittedName>
        <fullName evidence="1">Uncharacterized protein</fullName>
    </submittedName>
</protein>
<keyword evidence="2" id="KW-1185">Reference proteome</keyword>
<reference evidence="1" key="1">
    <citation type="journal article" date="2019" name="bioRxiv">
        <title>The Genome of the Zebra Mussel, Dreissena polymorpha: A Resource for Invasive Species Research.</title>
        <authorList>
            <person name="McCartney M.A."/>
            <person name="Auch B."/>
            <person name="Kono T."/>
            <person name="Mallez S."/>
            <person name="Zhang Y."/>
            <person name="Obille A."/>
            <person name="Becker A."/>
            <person name="Abrahante J.E."/>
            <person name="Garbe J."/>
            <person name="Badalamenti J.P."/>
            <person name="Herman A."/>
            <person name="Mangelson H."/>
            <person name="Liachko I."/>
            <person name="Sullivan S."/>
            <person name="Sone E.D."/>
            <person name="Koren S."/>
            <person name="Silverstein K.A.T."/>
            <person name="Beckman K.B."/>
            <person name="Gohl D.M."/>
        </authorList>
    </citation>
    <scope>NUCLEOTIDE SEQUENCE</scope>
    <source>
        <strain evidence="1">Duluth1</strain>
        <tissue evidence="1">Whole animal</tissue>
    </source>
</reference>
<gene>
    <name evidence="1" type="ORF">DPMN_141992</name>
</gene>
<sequence>MITEQMAEITFDPGATGTCGIVITTVASKRKLAQTYRKAIEITIKSKLFTTVTVPSTLRIPEPETIIVTNDHNDDNM</sequence>
<evidence type="ECO:0000313" key="2">
    <source>
        <dbReference type="Proteomes" id="UP000828390"/>
    </source>
</evidence>
<proteinExistence type="predicted"/>
<dbReference type="EMBL" id="JAIWYP010000006">
    <property type="protein sequence ID" value="KAH3813531.1"/>
    <property type="molecule type" value="Genomic_DNA"/>
</dbReference>
<name>A0A9D4JI81_DREPO</name>
<evidence type="ECO:0000313" key="1">
    <source>
        <dbReference type="EMBL" id="KAH3813531.1"/>
    </source>
</evidence>
<organism evidence="1 2">
    <name type="scientific">Dreissena polymorpha</name>
    <name type="common">Zebra mussel</name>
    <name type="synonym">Mytilus polymorpha</name>
    <dbReference type="NCBI Taxonomy" id="45954"/>
    <lineage>
        <taxon>Eukaryota</taxon>
        <taxon>Metazoa</taxon>
        <taxon>Spiralia</taxon>
        <taxon>Lophotrochozoa</taxon>
        <taxon>Mollusca</taxon>
        <taxon>Bivalvia</taxon>
        <taxon>Autobranchia</taxon>
        <taxon>Heteroconchia</taxon>
        <taxon>Euheterodonta</taxon>
        <taxon>Imparidentia</taxon>
        <taxon>Neoheterodontei</taxon>
        <taxon>Myida</taxon>
        <taxon>Dreissenoidea</taxon>
        <taxon>Dreissenidae</taxon>
        <taxon>Dreissena</taxon>
    </lineage>
</organism>
<dbReference type="AlphaFoldDB" id="A0A9D4JI81"/>
<dbReference type="Proteomes" id="UP000828390">
    <property type="component" value="Unassembled WGS sequence"/>
</dbReference>
<comment type="caution">
    <text evidence="1">The sequence shown here is derived from an EMBL/GenBank/DDBJ whole genome shotgun (WGS) entry which is preliminary data.</text>
</comment>
<reference evidence="1" key="2">
    <citation type="submission" date="2020-11" db="EMBL/GenBank/DDBJ databases">
        <authorList>
            <person name="McCartney M.A."/>
            <person name="Auch B."/>
            <person name="Kono T."/>
            <person name="Mallez S."/>
            <person name="Becker A."/>
            <person name="Gohl D.M."/>
            <person name="Silverstein K.A.T."/>
            <person name="Koren S."/>
            <person name="Bechman K.B."/>
            <person name="Herman A."/>
            <person name="Abrahante J.E."/>
            <person name="Garbe J."/>
        </authorList>
    </citation>
    <scope>NUCLEOTIDE SEQUENCE</scope>
    <source>
        <strain evidence="1">Duluth1</strain>
        <tissue evidence="1">Whole animal</tissue>
    </source>
</reference>
<accession>A0A9D4JI81</accession>